<keyword evidence="5" id="KW-1185">Reference proteome</keyword>
<proteinExistence type="predicted"/>
<dbReference type="Pfam" id="PF00571">
    <property type="entry name" value="CBS"/>
    <property type="match status" value="2"/>
</dbReference>
<dbReference type="EMBL" id="CP019893">
    <property type="protein sequence ID" value="ARS90624.1"/>
    <property type="molecule type" value="Genomic_DNA"/>
</dbReference>
<dbReference type="GO" id="GO:0016301">
    <property type="term" value="F:kinase activity"/>
    <property type="evidence" value="ECO:0007669"/>
    <property type="project" value="UniProtKB-KW"/>
</dbReference>
<evidence type="ECO:0000313" key="4">
    <source>
        <dbReference type="EMBL" id="ARS90624.1"/>
    </source>
</evidence>
<feature type="domain" description="CBS" evidence="3">
    <location>
        <begin position="74"/>
        <end position="130"/>
    </location>
</feature>
<dbReference type="InterPro" id="IPR051257">
    <property type="entry name" value="Diverse_CBS-Domain"/>
</dbReference>
<dbReference type="Proteomes" id="UP000250088">
    <property type="component" value="Chromosome"/>
</dbReference>
<dbReference type="SUPFAM" id="SSF54631">
    <property type="entry name" value="CBS-domain pair"/>
    <property type="match status" value="1"/>
</dbReference>
<keyword evidence="1 2" id="KW-0129">CBS domain</keyword>
<keyword evidence="4" id="KW-0418">Kinase</keyword>
<feature type="domain" description="CBS" evidence="3">
    <location>
        <begin position="9"/>
        <end position="65"/>
    </location>
</feature>
<dbReference type="InterPro" id="IPR046342">
    <property type="entry name" value="CBS_dom_sf"/>
</dbReference>
<dbReference type="CDD" id="cd17776">
    <property type="entry name" value="CBS_pair_arch"/>
    <property type="match status" value="1"/>
</dbReference>
<protein>
    <submittedName>
        <fullName evidence="4">Histidine kinase</fullName>
    </submittedName>
</protein>
<keyword evidence="4" id="KW-0808">Transferase</keyword>
<evidence type="ECO:0000256" key="2">
    <source>
        <dbReference type="PROSITE-ProRule" id="PRU00703"/>
    </source>
</evidence>
<name>A0A2Z2HZR2_9EURY</name>
<dbReference type="KEGG" id="naj:B1756_13405"/>
<accession>A0A2Z2HZR2</accession>
<dbReference type="AlphaFoldDB" id="A0A2Z2HZR2"/>
<dbReference type="PROSITE" id="PS51371">
    <property type="entry name" value="CBS"/>
    <property type="match status" value="2"/>
</dbReference>
<dbReference type="InterPro" id="IPR000644">
    <property type="entry name" value="CBS_dom"/>
</dbReference>
<dbReference type="OrthoDB" id="43333at2157"/>
<organism evidence="4 5">
    <name type="scientific">Natrarchaeobaculum aegyptiacum</name>
    <dbReference type="NCBI Taxonomy" id="745377"/>
    <lineage>
        <taxon>Archaea</taxon>
        <taxon>Methanobacteriati</taxon>
        <taxon>Methanobacteriota</taxon>
        <taxon>Stenosarchaea group</taxon>
        <taxon>Halobacteria</taxon>
        <taxon>Halobacteriales</taxon>
        <taxon>Natrialbaceae</taxon>
        <taxon>Natrarchaeobaculum</taxon>
    </lineage>
</organism>
<dbReference type="PANTHER" id="PTHR43080:SF2">
    <property type="entry name" value="CBS DOMAIN-CONTAINING PROTEIN"/>
    <property type="match status" value="1"/>
</dbReference>
<dbReference type="PANTHER" id="PTHR43080">
    <property type="entry name" value="CBS DOMAIN-CONTAINING PROTEIN CBSX3, MITOCHONDRIAL"/>
    <property type="match status" value="1"/>
</dbReference>
<dbReference type="SMART" id="SM00116">
    <property type="entry name" value="CBS"/>
    <property type="match status" value="2"/>
</dbReference>
<evidence type="ECO:0000259" key="3">
    <source>
        <dbReference type="PROSITE" id="PS51371"/>
    </source>
</evidence>
<evidence type="ECO:0000313" key="5">
    <source>
        <dbReference type="Proteomes" id="UP000250088"/>
    </source>
</evidence>
<evidence type="ECO:0000256" key="1">
    <source>
        <dbReference type="ARBA" id="ARBA00023122"/>
    </source>
</evidence>
<reference evidence="5" key="1">
    <citation type="submission" date="2017-02" db="EMBL/GenBank/DDBJ databases">
        <title>Natronthermophilus aegyptiacus gen. nov.,sp. nov., an aerobic, extremely halophilic alkalithermophilic archaeon isolated from the athalassohaline Wadi An Natrun, Egypt.</title>
        <authorList>
            <person name="Zhao B."/>
        </authorList>
    </citation>
    <scope>NUCLEOTIDE SEQUENCE [LARGE SCALE GENOMIC DNA]</scope>
    <source>
        <strain evidence="5">JW/NM-HA 15</strain>
    </source>
</reference>
<dbReference type="Gene3D" id="3.10.580.10">
    <property type="entry name" value="CBS-domain"/>
    <property type="match status" value="1"/>
</dbReference>
<sequence>MGSRVRDVMVEDVVTCDGETTLETVAERMLGRDVGSVVVTNDGNPYGIVTESDLIHAAYHTGRPLAEIPTHRVASHPLVTVDPGQPIGTAIDRMRSENIKKLVVVDDLEVVGIVTTYDLIRRWGDVSADIREIERGRVRRSDKWSTQQ</sequence>
<gene>
    <name evidence="4" type="ORF">B1756_13405</name>
</gene>